<gene>
    <name evidence="2" type="ORF">AR543_09065</name>
</gene>
<dbReference type="AlphaFoldDB" id="A0A172ZM61"/>
<dbReference type="EMBL" id="CP013023">
    <property type="protein sequence ID" value="ANF98726.1"/>
    <property type="molecule type" value="Genomic_DNA"/>
</dbReference>
<evidence type="ECO:0000259" key="1">
    <source>
        <dbReference type="Pfam" id="PF12146"/>
    </source>
</evidence>
<dbReference type="Gene3D" id="3.40.50.1820">
    <property type="entry name" value="alpha/beta hydrolase"/>
    <property type="match status" value="1"/>
</dbReference>
<dbReference type="Pfam" id="PF12146">
    <property type="entry name" value="Hydrolase_4"/>
    <property type="match status" value="1"/>
</dbReference>
<keyword evidence="2" id="KW-0378">Hydrolase</keyword>
<evidence type="ECO:0000313" key="3">
    <source>
        <dbReference type="Proteomes" id="UP000078148"/>
    </source>
</evidence>
<sequence>MMQERTFRMTDGEGIQVHIYEWLPDQQPVHAVIQISHGMAETARRYHRLAQSLTAQGYAVYANDHRGHGLTAATPEDIGDPGEDGFYWMEEDLAMLSGWIHEQYAALPLYILGHSMGSFIVQKLMYDHPDLYDGFILSGTNGPRGLLQVGERLALLQRRLRGPLHRSMLLNALVFGPFNRGLPRPRATRFDWLSRDPEEVALFINDPYCAQLASVRFYVHFFQLLIEIHQPAHMQRIPKDKPVYLFSGDRDPVGGYGKGVRKLYEQYQRLQLSDVEMKLYPDARHETLNDTNRDEVTADILDWLGRHCPTAK</sequence>
<accession>A0A172ZM61</accession>
<reference evidence="3" key="1">
    <citation type="submission" date="2015-10" db="EMBL/GenBank/DDBJ databases">
        <title>Genome of Paenibacillus bovis sp. nov.</title>
        <authorList>
            <person name="Wu Z."/>
            <person name="Gao C."/>
            <person name="Liu Z."/>
            <person name="Zheng H."/>
        </authorList>
    </citation>
    <scope>NUCLEOTIDE SEQUENCE [LARGE SCALE GENOMIC DNA]</scope>
    <source>
        <strain evidence="3">BD3526</strain>
    </source>
</reference>
<dbReference type="Proteomes" id="UP000078148">
    <property type="component" value="Chromosome"/>
</dbReference>
<organism evidence="2 3">
    <name type="scientific">Paenibacillus bovis</name>
    <dbReference type="NCBI Taxonomy" id="1616788"/>
    <lineage>
        <taxon>Bacteria</taxon>
        <taxon>Bacillati</taxon>
        <taxon>Bacillota</taxon>
        <taxon>Bacilli</taxon>
        <taxon>Bacillales</taxon>
        <taxon>Paenibacillaceae</taxon>
        <taxon>Paenibacillus</taxon>
    </lineage>
</organism>
<dbReference type="GO" id="GO:0016787">
    <property type="term" value="F:hydrolase activity"/>
    <property type="evidence" value="ECO:0007669"/>
    <property type="project" value="UniProtKB-KW"/>
</dbReference>
<proteinExistence type="predicted"/>
<dbReference type="PANTHER" id="PTHR11614">
    <property type="entry name" value="PHOSPHOLIPASE-RELATED"/>
    <property type="match status" value="1"/>
</dbReference>
<dbReference type="STRING" id="1616788.AR543_09065"/>
<reference evidence="2 3" key="2">
    <citation type="journal article" date="2016" name="Int. J. Syst. Evol. Microbiol.">
        <title>Paenibacillus bovis sp. nov., isolated from raw yak (Bos grunniens) milk.</title>
        <authorList>
            <person name="Gao C."/>
            <person name="Han J."/>
            <person name="Liu Z."/>
            <person name="Xu X."/>
            <person name="Hang F."/>
            <person name="Wu Z."/>
        </authorList>
    </citation>
    <scope>NUCLEOTIDE SEQUENCE [LARGE SCALE GENOMIC DNA]</scope>
    <source>
        <strain evidence="2 3">BD3526</strain>
    </source>
</reference>
<keyword evidence="3" id="KW-1185">Reference proteome</keyword>
<name>A0A172ZM61_9BACL</name>
<protein>
    <submittedName>
        <fullName evidence="2">Alpha/beta hydrolase</fullName>
    </submittedName>
</protein>
<dbReference type="SUPFAM" id="SSF53474">
    <property type="entry name" value="alpha/beta-Hydrolases"/>
    <property type="match status" value="1"/>
</dbReference>
<evidence type="ECO:0000313" key="2">
    <source>
        <dbReference type="EMBL" id="ANF98726.1"/>
    </source>
</evidence>
<dbReference type="InterPro" id="IPR051044">
    <property type="entry name" value="MAG_DAG_Lipase"/>
</dbReference>
<dbReference type="InterPro" id="IPR022742">
    <property type="entry name" value="Hydrolase_4"/>
</dbReference>
<dbReference type="KEGG" id="pbv:AR543_09065"/>
<feature type="domain" description="Serine aminopeptidase S33" evidence="1">
    <location>
        <begin position="28"/>
        <end position="292"/>
    </location>
</feature>
<dbReference type="InterPro" id="IPR029058">
    <property type="entry name" value="AB_hydrolase_fold"/>
</dbReference>